<reference evidence="3" key="1">
    <citation type="submission" date="2009-07" db="EMBL/GenBank/DDBJ databases">
        <authorList>
            <person name="Koepke M."/>
            <person name="Hujer S."/>
            <person name="Held C."/>
            <person name="Wiezer A."/>
            <person name="Liesegang H."/>
            <person name="Ehrenreich A."/>
            <person name="Gottschalk G."/>
            <person name="Duerre P."/>
        </authorList>
    </citation>
    <scope>NUCLEOTIDE SEQUENCE</scope>
    <source>
        <strain evidence="3">DSM 13528</strain>
    </source>
</reference>
<dbReference type="HOGENOM" id="CLU_020211_13_3_9"/>
<dbReference type="PANTHER" id="PTHR40448">
    <property type="entry name" value="TWO-COMPONENT SENSOR HISTIDINE KINASE"/>
    <property type="match status" value="1"/>
</dbReference>
<dbReference type="GO" id="GO:0005524">
    <property type="term" value="F:ATP binding"/>
    <property type="evidence" value="ECO:0007669"/>
    <property type="project" value="UniProtKB-KW"/>
</dbReference>
<organism evidence="3 5">
    <name type="scientific">Clostridium ljungdahlii (strain ATCC 55383 / DSM 13528 / PETC)</name>
    <dbReference type="NCBI Taxonomy" id="748727"/>
    <lineage>
        <taxon>Bacteria</taxon>
        <taxon>Bacillati</taxon>
        <taxon>Bacillota</taxon>
        <taxon>Clostridia</taxon>
        <taxon>Eubacteriales</taxon>
        <taxon>Clostridiaceae</taxon>
        <taxon>Clostridium</taxon>
    </lineage>
</organism>
<dbReference type="AlphaFoldDB" id="D8GPH9"/>
<keyword evidence="1" id="KW-0812">Transmembrane</keyword>
<gene>
    <name evidence="3" type="ordered locus">CLJU_c30090</name>
    <name evidence="4" type="ORF">WX45_03698</name>
</gene>
<name>D8GPH9_CLOLD</name>
<keyword evidence="3" id="KW-0067">ATP-binding</keyword>
<keyword evidence="1" id="KW-1133">Transmembrane helix</keyword>
<evidence type="ECO:0000313" key="4">
    <source>
        <dbReference type="EMBL" id="OAA87068.1"/>
    </source>
</evidence>
<feature type="transmembrane region" description="Helical" evidence="1">
    <location>
        <begin position="66"/>
        <end position="83"/>
    </location>
</feature>
<proteinExistence type="predicted"/>
<feature type="transmembrane region" description="Helical" evidence="1">
    <location>
        <begin position="95"/>
        <end position="115"/>
    </location>
</feature>
<dbReference type="CDD" id="cd16935">
    <property type="entry name" value="HATPase_AgrC-ComD-like"/>
    <property type="match status" value="1"/>
</dbReference>
<feature type="transmembrane region" description="Helical" evidence="1">
    <location>
        <begin position="172"/>
        <end position="190"/>
    </location>
</feature>
<accession>D8GPH9</accession>
<keyword evidence="1" id="KW-0472">Membrane</keyword>
<feature type="transmembrane region" description="Helical" evidence="1">
    <location>
        <begin position="6"/>
        <end position="25"/>
    </location>
</feature>
<dbReference type="SUPFAM" id="SSF55874">
    <property type="entry name" value="ATPase domain of HSP90 chaperone/DNA topoisomerase II/histidine kinase"/>
    <property type="match status" value="1"/>
</dbReference>
<feature type="transmembrane region" description="Helical" evidence="1">
    <location>
        <begin position="40"/>
        <end position="60"/>
    </location>
</feature>
<dbReference type="Proteomes" id="UP000001656">
    <property type="component" value="Chromosome"/>
</dbReference>
<dbReference type="PANTHER" id="PTHR40448:SF1">
    <property type="entry name" value="TWO-COMPONENT SENSOR HISTIDINE KINASE"/>
    <property type="match status" value="1"/>
</dbReference>
<dbReference type="EMBL" id="CP001666">
    <property type="protein sequence ID" value="ADK16057.1"/>
    <property type="molecule type" value="Genomic_DNA"/>
</dbReference>
<dbReference type="GO" id="GO:0042802">
    <property type="term" value="F:identical protein binding"/>
    <property type="evidence" value="ECO:0007669"/>
    <property type="project" value="TreeGrafter"/>
</dbReference>
<feature type="transmembrane region" description="Helical" evidence="1">
    <location>
        <begin position="210"/>
        <end position="232"/>
    </location>
</feature>
<dbReference type="Gene3D" id="3.30.565.10">
    <property type="entry name" value="Histidine kinase-like ATPase, C-terminal domain"/>
    <property type="match status" value="1"/>
</dbReference>
<evidence type="ECO:0000313" key="5">
    <source>
        <dbReference type="Proteomes" id="UP000001656"/>
    </source>
</evidence>
<dbReference type="STRING" id="748727.CLJU_c30090"/>
<keyword evidence="3" id="KW-0547">Nucleotide-binding</keyword>
<dbReference type="InterPro" id="IPR032834">
    <property type="entry name" value="NatK-like_C"/>
</dbReference>
<dbReference type="OrthoDB" id="1634477at2"/>
<dbReference type="EMBL" id="LITS01000010">
    <property type="protein sequence ID" value="OAA87068.1"/>
    <property type="molecule type" value="Genomic_DNA"/>
</dbReference>
<dbReference type="Proteomes" id="UP000077020">
    <property type="component" value="Unassembled WGS sequence"/>
</dbReference>
<feature type="domain" description="Sensor histidine kinase NatK-like C-terminal" evidence="2">
    <location>
        <begin position="351"/>
        <end position="455"/>
    </location>
</feature>
<dbReference type="InterPro" id="IPR036890">
    <property type="entry name" value="HATPase_C_sf"/>
</dbReference>
<evidence type="ECO:0000313" key="6">
    <source>
        <dbReference type="Proteomes" id="UP000077020"/>
    </source>
</evidence>
<evidence type="ECO:0000256" key="1">
    <source>
        <dbReference type="SAM" id="Phobius"/>
    </source>
</evidence>
<keyword evidence="6" id="KW-1185">Reference proteome</keyword>
<evidence type="ECO:0000259" key="2">
    <source>
        <dbReference type="Pfam" id="PF14501"/>
    </source>
</evidence>
<dbReference type="KEGG" id="clj:CLJU_c30090"/>
<dbReference type="Pfam" id="PF14501">
    <property type="entry name" value="HATPase_c_5"/>
    <property type="match status" value="1"/>
</dbReference>
<sequence length="460" mass="53631">MNNLQIINTLGLLSTLIVLPFHYIIQIRFFNNFLGFENKIWKCIFFVISLLFLNILTYKIQFPSPLTFIINDLLCFIFLYYLYPGNFVLKLYASIVPTTILLLTYTIFLNFDYYVSSCIYNLNMSSILNISVLFLINITRESLNLIILFILLKKINKLLNFKEKIVDAYQSLYLFVPCFATYSLILIFYFTQYIHVDNKSYYLFSIFPKIYFVVPFVCIILLISILINAYIFKKVIEIQEIEQTNLLMEQQFKLQINHSKNLEALYSSIRSVKHDINNHLLCLKILAENGNTKEINKYLYTLGQTIKKLNYKIKTGNVISDAIINEKYNIAKMNNIEFICNFIVPDKITLDSVDLCVILSNCLDNAIEACMKIEDETINKKITINSYIHDLYLLIEVSNTSANKLQYKNNKIISTKKNKNSHGIGISNIETIVKKYNGILDIISEKNKFILNIMLKVKNN</sequence>
<feature type="transmembrane region" description="Helical" evidence="1">
    <location>
        <begin position="127"/>
        <end position="152"/>
    </location>
</feature>
<evidence type="ECO:0000313" key="3">
    <source>
        <dbReference type="EMBL" id="ADK16057.1"/>
    </source>
</evidence>
<reference evidence="4 6" key="3">
    <citation type="journal article" date="2016" name="Biotechnol. Bioeng.">
        <title>Traits of selected Clostridium strains for syngas fermentation to ethanol.</title>
        <authorList>
            <person name="Martin M.E."/>
            <person name="Richter H."/>
            <person name="Saha S."/>
            <person name="Angenent L.T."/>
        </authorList>
    </citation>
    <scope>NUCLEOTIDE SEQUENCE [LARGE SCALE GENOMIC DNA]</scope>
    <source>
        <strain evidence="4 6">PETC</strain>
    </source>
</reference>
<reference evidence="3 5" key="2">
    <citation type="journal article" date="2010" name="Proc. Natl. Acad. Sci. U.S.A.">
        <title>Clostridium ljungdahlii represents a microbial production platform based on syngas.</title>
        <authorList>
            <person name="Kopke M."/>
            <person name="Held C."/>
            <person name="Hujer S."/>
            <person name="Liesegang H."/>
            <person name="Wiezer A."/>
            <person name="Wollherr A."/>
            <person name="Ehrenreich A."/>
            <person name="Liebl W."/>
            <person name="Gottschalk G."/>
            <person name="Durre P."/>
        </authorList>
    </citation>
    <scope>NUCLEOTIDE SEQUENCE [LARGE SCALE GENOMIC DNA]</scope>
    <source>
        <strain evidence="5">ATCC 55383 / DSM 13528 / PETC</strain>
        <strain evidence="3">DSM 13528</strain>
    </source>
</reference>
<dbReference type="PATRIC" id="fig|748727.19.peg.3777"/>
<protein>
    <submittedName>
        <fullName evidence="4">Histidine kinase-, DNA gyrase B-, and HSP90-like ATPase</fullName>
    </submittedName>
    <submittedName>
        <fullName evidence="3">Putative membrane-associated ATP-binding domain protein</fullName>
    </submittedName>
</protein>
<dbReference type="eggNOG" id="COG3290">
    <property type="taxonomic scope" value="Bacteria"/>
</dbReference>